<accession>A0A1V9Z4Y2</accession>
<dbReference type="PANTHER" id="PTHR34795:SF1">
    <property type="entry name" value="NEMATODE RESISTANCE PROTEIN-LIKE HSPRO1"/>
    <property type="match status" value="1"/>
</dbReference>
<feature type="region of interest" description="Disordered" evidence="1">
    <location>
        <begin position="531"/>
        <end position="556"/>
    </location>
</feature>
<dbReference type="OrthoDB" id="188455at2759"/>
<dbReference type="InterPro" id="IPR037217">
    <property type="entry name" value="Trp/Indoleamine_2_3_dOase-like"/>
</dbReference>
<evidence type="ECO:0000259" key="2">
    <source>
        <dbReference type="Pfam" id="PF07014"/>
    </source>
</evidence>
<proteinExistence type="predicted"/>
<comment type="caution">
    <text evidence="3">The sequence shown here is derived from an EMBL/GenBank/DDBJ whole genome shotgun (WGS) entry which is preliminary data.</text>
</comment>
<evidence type="ECO:0000256" key="1">
    <source>
        <dbReference type="SAM" id="MobiDB-lite"/>
    </source>
</evidence>
<dbReference type="Gene3D" id="1.20.58.480">
    <property type="match status" value="1"/>
</dbReference>
<dbReference type="InterPro" id="IPR038759">
    <property type="entry name" value="HSPRO1/HSPRO2"/>
</dbReference>
<dbReference type="Pfam" id="PF07014">
    <property type="entry name" value="Hs1pro-1_C"/>
    <property type="match status" value="1"/>
</dbReference>
<dbReference type="SUPFAM" id="SSF140959">
    <property type="entry name" value="Indolic compounds 2,3-dioxygenase-like"/>
    <property type="match status" value="1"/>
</dbReference>
<dbReference type="PANTHER" id="PTHR34795">
    <property type="entry name" value="NEMATODE RESISTANCE PROTEIN-LIKE HSPRO1"/>
    <property type="match status" value="1"/>
</dbReference>
<dbReference type="GO" id="GO:0004833">
    <property type="term" value="F:L-tryptophan 2,3-dioxygenase activity"/>
    <property type="evidence" value="ECO:0007669"/>
    <property type="project" value="InterPro"/>
</dbReference>
<dbReference type="GO" id="GO:0020037">
    <property type="term" value="F:heme binding"/>
    <property type="evidence" value="ECO:0007669"/>
    <property type="project" value="InterPro"/>
</dbReference>
<dbReference type="STRING" id="1202772.A0A1V9Z4Y2"/>
<dbReference type="InterPro" id="IPR004981">
    <property type="entry name" value="Trp_2_3_dOase"/>
</dbReference>
<dbReference type="EMBL" id="JNBR01000432">
    <property type="protein sequence ID" value="OQR93039.1"/>
    <property type="molecule type" value="Genomic_DNA"/>
</dbReference>
<dbReference type="Proteomes" id="UP000243579">
    <property type="component" value="Unassembled WGS sequence"/>
</dbReference>
<sequence>MSTDGYGATHMPPAAEVLASAPPVPPGRLSSSATTSAYAAYLTSLHHNAYASYIRLEQLERVWGLWALRSPSIPFDTAPLHELMSPGAFAAVSGPLYRVAPALSAIEITLRLGLDLAEIASGRIQEVPPATPPRHRNYVFQSTRRDAVLRNLTMQLGMVRTLLELDLEGTSDLANNYQLVDHPSNESLAAADGWWWQHSGASASYMQNLLLSSFVGLPFGSGMQPTGVSGQLYLPYDALVQPLYVRRKCVECDDPEAFPEDHFFATVHQITEAWCCVLERQLDRAQELLDEMALDTDPRPLVEGAARRYRYCTHIWEYLIDHISILSEMDCADYLTLKLHLHGASGGQSVRLRQLSRRIPHLLPLELPLAIGPIQGPFDPTSLSHVLRVLATIRVGDTGDDIAAVAQLQAMYAAHVSPAADFVQLLQAIQMLENAVRRFYFGHQQLAIMVLGASAAGTGSPGKQDFTVNMLERGWKNARRYVCCERAKVHLSEALDARQLDENAASKGRIIRLHYNETIARVERDKLNAVETDRRVASQPMSTSPKSCHRPAELPH</sequence>
<organism evidence="3 4">
    <name type="scientific">Achlya hypogyna</name>
    <name type="common">Oomycete</name>
    <name type="synonym">Protoachlya hypogyna</name>
    <dbReference type="NCBI Taxonomy" id="1202772"/>
    <lineage>
        <taxon>Eukaryota</taxon>
        <taxon>Sar</taxon>
        <taxon>Stramenopiles</taxon>
        <taxon>Oomycota</taxon>
        <taxon>Saprolegniomycetes</taxon>
        <taxon>Saprolegniales</taxon>
        <taxon>Achlyaceae</taxon>
        <taxon>Achlya</taxon>
    </lineage>
</organism>
<feature type="domain" description="Hs1pro-1 C-terminal" evidence="2">
    <location>
        <begin position="410"/>
        <end position="461"/>
    </location>
</feature>
<reference evidence="3 4" key="1">
    <citation type="journal article" date="2014" name="Genome Biol. Evol.">
        <title>The secreted proteins of Achlya hypogyna and Thraustotheca clavata identify the ancestral oomycete secretome and reveal gene acquisitions by horizontal gene transfer.</title>
        <authorList>
            <person name="Misner I."/>
            <person name="Blouin N."/>
            <person name="Leonard G."/>
            <person name="Richards T.A."/>
            <person name="Lane C.E."/>
        </authorList>
    </citation>
    <scope>NUCLEOTIDE SEQUENCE [LARGE SCALE GENOMIC DNA]</scope>
    <source>
        <strain evidence="3 4">ATCC 48635</strain>
    </source>
</reference>
<gene>
    <name evidence="3" type="ORF">ACHHYP_02989</name>
</gene>
<dbReference type="GO" id="GO:0019441">
    <property type="term" value="P:L-tryptophan catabolic process to kynurenine"/>
    <property type="evidence" value="ECO:0007669"/>
    <property type="project" value="InterPro"/>
</dbReference>
<evidence type="ECO:0000313" key="3">
    <source>
        <dbReference type="EMBL" id="OQR93039.1"/>
    </source>
</evidence>
<dbReference type="InterPro" id="IPR009743">
    <property type="entry name" value="Hs1pro-1_C"/>
</dbReference>
<evidence type="ECO:0000313" key="4">
    <source>
        <dbReference type="Proteomes" id="UP000243579"/>
    </source>
</evidence>
<dbReference type="GO" id="GO:0046872">
    <property type="term" value="F:metal ion binding"/>
    <property type="evidence" value="ECO:0007669"/>
    <property type="project" value="InterPro"/>
</dbReference>
<protein>
    <recommendedName>
        <fullName evidence="2">Hs1pro-1 C-terminal domain-containing protein</fullName>
    </recommendedName>
</protein>
<name>A0A1V9Z4Y2_ACHHY</name>
<keyword evidence="4" id="KW-1185">Reference proteome</keyword>
<dbReference type="AlphaFoldDB" id="A0A1V9Z4Y2"/>
<dbReference type="Pfam" id="PF03301">
    <property type="entry name" value="Trp_dioxygenase"/>
    <property type="match status" value="1"/>
</dbReference>